<evidence type="ECO:0000313" key="2">
    <source>
        <dbReference type="EMBL" id="EPY34740.1"/>
    </source>
</evidence>
<dbReference type="EMBL" id="ATMH01008575">
    <property type="protein sequence ID" value="EPY21373.1"/>
    <property type="molecule type" value="Genomic_DNA"/>
</dbReference>
<sequence length="308" mass="34734">MSYRKKAPPTNTLNVTEQLSKVVNKVAGGIPFQSHNAILLLNRMRDINKKQFDNFEKRAAIQNYIPSWAVKKESLADDVPVYELPLADYFIDSSDSKESFLPRTFYHESSLDKTDYKLSSGVPRCGFTGLFFAREEVVDNLQAAGRDLGYSSPFWIRAEHPALKSGFLKMKNGGDSICISLTSNVISIDDVEAFDSNLLHPSLRPQSKSTTFYELSKKTPLGMNAITGFVSKNPFYKKLPHKGLWLSQEQVLQHGIKVPPAAKREKYVLVEVDQWEMFNADQLAVPGRLGLRKCIEEESNTSSVFQRS</sequence>
<accession>S9WG80</accession>
<comment type="caution">
    <text evidence="2">The sequence shown here is derived from an EMBL/GenBank/DDBJ whole genome shotgun (WGS) entry which is preliminary data.</text>
</comment>
<protein>
    <submittedName>
        <fullName evidence="2">Uncharacterized protein</fullName>
    </submittedName>
</protein>
<keyword evidence="4" id="KW-1185">Reference proteome</keyword>
<name>S9WG80_9TRYP</name>
<reference evidence="2 4" key="1">
    <citation type="journal article" date="2013" name="PLoS ONE">
        <title>Predicting the Proteins of Angomonas deanei, Strigomonas culicis and Their Respective Endosymbionts Reveals New Aspects of the Trypanosomatidae Family.</title>
        <authorList>
            <person name="Motta M.C."/>
            <person name="Martins A.C."/>
            <person name="de Souza S.S."/>
            <person name="Catta-Preta C.M."/>
            <person name="Silva R."/>
            <person name="Klein C.C."/>
            <person name="de Almeida L.G."/>
            <person name="de Lima Cunha O."/>
            <person name="Ciapina L.P."/>
            <person name="Brocchi M."/>
            <person name="Colabardini A.C."/>
            <person name="de Araujo Lima B."/>
            <person name="Machado C.R."/>
            <person name="de Almeida Soares C.M."/>
            <person name="Probst C.M."/>
            <person name="de Menezes C.B."/>
            <person name="Thompson C.E."/>
            <person name="Bartholomeu D.C."/>
            <person name="Gradia D.F."/>
            <person name="Pavoni D.P."/>
            <person name="Grisard E.C."/>
            <person name="Fantinatti-Garboggini F."/>
            <person name="Marchini F.K."/>
            <person name="Rodrigues-Luiz G.F."/>
            <person name="Wagner G."/>
            <person name="Goldman G.H."/>
            <person name="Fietto J.L."/>
            <person name="Elias M.C."/>
            <person name="Goldman M.H."/>
            <person name="Sagot M.F."/>
            <person name="Pereira M."/>
            <person name="Stoco P.H."/>
            <person name="de Mendonca-Neto R.P."/>
            <person name="Teixeira S.M."/>
            <person name="Maciel T.E."/>
            <person name="de Oliveira Mendes T.A."/>
            <person name="Urmenyi T.P."/>
            <person name="de Souza W."/>
            <person name="Schenkman S."/>
            <person name="de Vasconcelos A.T."/>
        </authorList>
    </citation>
    <scope>NUCLEOTIDE SEQUENCE [LARGE SCALE GENOMIC DNA]</scope>
</reference>
<evidence type="ECO:0000313" key="1">
    <source>
        <dbReference type="EMBL" id="EPY21373.1"/>
    </source>
</evidence>
<dbReference type="OrthoDB" id="239978at2759"/>
<reference evidence="2" key="2">
    <citation type="submission" date="2013-03" db="EMBL/GenBank/DDBJ databases">
        <authorList>
            <person name="Motta M.C.M."/>
            <person name="Martins A.C.A."/>
            <person name="Preta C.M.C.C."/>
            <person name="Silva R."/>
            <person name="de Souza S.S."/>
            <person name="Klein C.C."/>
            <person name="de Almeida L.G.P."/>
            <person name="Cunha O.L."/>
            <person name="Colabardini A.C."/>
            <person name="Lima B.A."/>
            <person name="Machado C.R."/>
            <person name="Soares C.M.A."/>
            <person name="de Menezes C.B.A."/>
            <person name="Bartolomeu D.C."/>
            <person name="Grisard E.C."/>
            <person name="Fantinatti-Garboggini F."/>
            <person name="Rodrigues-Luiz G.F."/>
            <person name="Wagner G."/>
            <person name="Goldman G.H."/>
            <person name="Fietto J.L.R."/>
            <person name="Ciapina L.P."/>
            <person name="Brocchi M."/>
            <person name="Elias M.C."/>
            <person name="Goldman M.H.S."/>
            <person name="Sagot M.-F."/>
            <person name="Pereira M."/>
            <person name="Stoco P.H."/>
            <person name="Teixeira S.M.R."/>
            <person name="de Mendonca-Neto R.P."/>
            <person name="Maciel T.E.F."/>
            <person name="Mendes T.A.O."/>
            <person name="Urmenyi T.P."/>
            <person name="Teixeira M.M.G."/>
            <person name="de Camargo E.F.P."/>
            <person name="de Sousa W."/>
            <person name="Schenkman S."/>
            <person name="de Vasconcelos A.T.R."/>
        </authorList>
    </citation>
    <scope>NUCLEOTIDE SEQUENCE</scope>
</reference>
<evidence type="ECO:0000313" key="4">
    <source>
        <dbReference type="Proteomes" id="UP000015354"/>
    </source>
</evidence>
<dbReference type="EMBL" id="ATMH01001172">
    <property type="protein sequence ID" value="EPY35256.1"/>
    <property type="molecule type" value="Genomic_DNA"/>
</dbReference>
<evidence type="ECO:0000313" key="3">
    <source>
        <dbReference type="EMBL" id="EPY35256.1"/>
    </source>
</evidence>
<dbReference type="AlphaFoldDB" id="S9WG80"/>
<organism evidence="2 4">
    <name type="scientific">Strigomonas culicis</name>
    <dbReference type="NCBI Taxonomy" id="28005"/>
    <lineage>
        <taxon>Eukaryota</taxon>
        <taxon>Discoba</taxon>
        <taxon>Euglenozoa</taxon>
        <taxon>Kinetoplastea</taxon>
        <taxon>Metakinetoplastina</taxon>
        <taxon>Trypanosomatida</taxon>
        <taxon>Trypanosomatidae</taxon>
        <taxon>Strigomonadinae</taxon>
        <taxon>Strigomonas</taxon>
    </lineage>
</organism>
<dbReference type="Proteomes" id="UP000015354">
    <property type="component" value="Unassembled WGS sequence"/>
</dbReference>
<proteinExistence type="predicted"/>
<dbReference type="EMBL" id="ATMH01001362">
    <property type="protein sequence ID" value="EPY34740.1"/>
    <property type="molecule type" value="Genomic_DNA"/>
</dbReference>
<gene>
    <name evidence="3" type="ORF">STCU_01172</name>
    <name evidence="2" type="ORF">STCU_01362</name>
    <name evidence="1" type="ORF">STCU_08575</name>
</gene>